<accession>A0A4V2J3U1</accession>
<evidence type="ECO:0000313" key="3">
    <source>
        <dbReference type="EMBL" id="TBL75604.1"/>
    </source>
</evidence>
<dbReference type="InterPro" id="IPR050706">
    <property type="entry name" value="Cyclic-di-GMP_PDE-like"/>
</dbReference>
<dbReference type="Gene3D" id="3.10.580.10">
    <property type="entry name" value="CBS-domain"/>
    <property type="match status" value="1"/>
</dbReference>
<dbReference type="SUPFAM" id="SSF55073">
    <property type="entry name" value="Nucleotide cyclase"/>
    <property type="match status" value="1"/>
</dbReference>
<evidence type="ECO:0000259" key="2">
    <source>
        <dbReference type="PROSITE" id="PS50887"/>
    </source>
</evidence>
<dbReference type="Gene3D" id="3.30.70.270">
    <property type="match status" value="1"/>
</dbReference>
<dbReference type="SUPFAM" id="SSF141868">
    <property type="entry name" value="EAL domain-like"/>
    <property type="match status" value="1"/>
</dbReference>
<dbReference type="PROSITE" id="PS50887">
    <property type="entry name" value="GGDEF"/>
    <property type="match status" value="1"/>
</dbReference>
<sequence>MNEQMAQTESGSLDPSLQQSEQFWDILHNKKIHTVYQPIVSLNDAGVLGYEALTRGPKQGFFASPLSLFQYAETAGVLYQLERIAREKAIQGAGFDDRRQMLFLNISASILQDPRFVPGQTLELLQARGLSPSNVVLELTERSSIEDFSLAQRVLEHYRNQGYKIAIDDAGAGYSSLQAIAELNPDYIKVDRSLIHSIHTNKTKEYIVETLVTFAGKLNIQIIAEGIEDAEELVKLTRMGVHFGQGYYLGRPNDMFVRLHDDHSHMILQHRKVDDGMGSWSIGELRTPARCFSVKAPISEVAGYFKMNVSATGAVVLDGEQPVGLIMRERLFQQLAGQYGFSLFWNRPIDQVMDKQPLIVDCGMPVEQVSLQATSRDINNLYDLVIIADKGKMAGVASIRSILECITNARMESAKMASPLTGLPGNIPIHRELNKRLGTGESFTVIYADLDYFKWFNDRYGFKKGDQLIQFTADVLQQAITVCGNPYDFVGHVGGDDFIVMSGTAGPEALCKEMIRRFDAGVSMFYDPEDWTYVEDRSGKKLDSEGVTISLSVVICECRTPVTMDQISQAAARLKKQSKSKQGSVYFMGNLGSNGDGRAAGGVAALT</sequence>
<dbReference type="SUPFAM" id="SSF54631">
    <property type="entry name" value="CBS-domain pair"/>
    <property type="match status" value="1"/>
</dbReference>
<proteinExistence type="predicted"/>
<dbReference type="InterPro" id="IPR029787">
    <property type="entry name" value="Nucleotide_cyclase"/>
</dbReference>
<dbReference type="Pfam" id="PF00990">
    <property type="entry name" value="GGDEF"/>
    <property type="match status" value="1"/>
</dbReference>
<comment type="caution">
    <text evidence="3">The sequence shown here is derived from an EMBL/GenBank/DDBJ whole genome shotgun (WGS) entry which is preliminary data.</text>
</comment>
<dbReference type="SMART" id="SM00267">
    <property type="entry name" value="GGDEF"/>
    <property type="match status" value="1"/>
</dbReference>
<dbReference type="InterPro" id="IPR000160">
    <property type="entry name" value="GGDEF_dom"/>
</dbReference>
<dbReference type="Pfam" id="PF00563">
    <property type="entry name" value="EAL"/>
    <property type="match status" value="1"/>
</dbReference>
<dbReference type="InterPro" id="IPR046342">
    <property type="entry name" value="CBS_dom_sf"/>
</dbReference>
<dbReference type="Proteomes" id="UP000293142">
    <property type="component" value="Unassembled WGS sequence"/>
</dbReference>
<protein>
    <submittedName>
        <fullName evidence="3">GGDEF domain-containing protein</fullName>
    </submittedName>
</protein>
<organism evidence="3 4">
    <name type="scientific">Paenibacillus thalictri</name>
    <dbReference type="NCBI Taxonomy" id="2527873"/>
    <lineage>
        <taxon>Bacteria</taxon>
        <taxon>Bacillati</taxon>
        <taxon>Bacillota</taxon>
        <taxon>Bacilli</taxon>
        <taxon>Bacillales</taxon>
        <taxon>Paenibacillaceae</taxon>
        <taxon>Paenibacillus</taxon>
    </lineage>
</organism>
<dbReference type="InterPro" id="IPR043128">
    <property type="entry name" value="Rev_trsase/Diguanyl_cyclase"/>
</dbReference>
<feature type="domain" description="EAL" evidence="1">
    <location>
        <begin position="16"/>
        <end position="266"/>
    </location>
</feature>
<dbReference type="NCBIfam" id="TIGR00254">
    <property type="entry name" value="GGDEF"/>
    <property type="match status" value="1"/>
</dbReference>
<dbReference type="Gene3D" id="3.20.20.450">
    <property type="entry name" value="EAL domain"/>
    <property type="match status" value="1"/>
</dbReference>
<dbReference type="AlphaFoldDB" id="A0A4V2J3U1"/>
<dbReference type="PANTHER" id="PTHR33121">
    <property type="entry name" value="CYCLIC DI-GMP PHOSPHODIESTERASE PDEF"/>
    <property type="match status" value="1"/>
</dbReference>
<dbReference type="GO" id="GO:0071111">
    <property type="term" value="F:cyclic-guanylate-specific phosphodiesterase activity"/>
    <property type="evidence" value="ECO:0007669"/>
    <property type="project" value="InterPro"/>
</dbReference>
<dbReference type="RefSeq" id="WP_131015515.1">
    <property type="nucleotide sequence ID" value="NZ_SIRE01000016.1"/>
</dbReference>
<evidence type="ECO:0000259" key="1">
    <source>
        <dbReference type="PROSITE" id="PS50883"/>
    </source>
</evidence>
<evidence type="ECO:0000313" key="4">
    <source>
        <dbReference type="Proteomes" id="UP000293142"/>
    </source>
</evidence>
<dbReference type="CDD" id="cd01949">
    <property type="entry name" value="GGDEF"/>
    <property type="match status" value="1"/>
</dbReference>
<feature type="domain" description="GGDEF" evidence="2">
    <location>
        <begin position="441"/>
        <end position="591"/>
    </location>
</feature>
<dbReference type="SMART" id="SM00052">
    <property type="entry name" value="EAL"/>
    <property type="match status" value="1"/>
</dbReference>
<dbReference type="PROSITE" id="PS50883">
    <property type="entry name" value="EAL"/>
    <property type="match status" value="1"/>
</dbReference>
<dbReference type="CDD" id="cd01948">
    <property type="entry name" value="EAL"/>
    <property type="match status" value="1"/>
</dbReference>
<gene>
    <name evidence="3" type="ORF">EYB31_21650</name>
</gene>
<reference evidence="3 4" key="1">
    <citation type="submission" date="2019-02" db="EMBL/GenBank/DDBJ databases">
        <title>Paenibacillus sp. nov., isolated from surface-sterilized tissue of Thalictrum simplex L.</title>
        <authorList>
            <person name="Tuo L."/>
        </authorList>
    </citation>
    <scope>NUCLEOTIDE SEQUENCE [LARGE SCALE GENOMIC DNA]</scope>
    <source>
        <strain evidence="3 4">N2SHLJ1</strain>
    </source>
</reference>
<keyword evidence="4" id="KW-1185">Reference proteome</keyword>
<dbReference type="InterPro" id="IPR001633">
    <property type="entry name" value="EAL_dom"/>
</dbReference>
<dbReference type="OrthoDB" id="9813903at2"/>
<dbReference type="EMBL" id="SIRE01000016">
    <property type="protein sequence ID" value="TBL75604.1"/>
    <property type="molecule type" value="Genomic_DNA"/>
</dbReference>
<name>A0A4V2J3U1_9BACL</name>
<dbReference type="InterPro" id="IPR035919">
    <property type="entry name" value="EAL_sf"/>
</dbReference>
<dbReference type="PANTHER" id="PTHR33121:SF76">
    <property type="entry name" value="SIGNALING PROTEIN"/>
    <property type="match status" value="1"/>
</dbReference>